<proteinExistence type="predicted"/>
<comment type="caution">
    <text evidence="2">The sequence shown here is derived from an EMBL/GenBank/DDBJ whole genome shotgun (WGS) entry which is preliminary data.</text>
</comment>
<evidence type="ECO:0000313" key="2">
    <source>
        <dbReference type="EMBL" id="CAB1423405.1"/>
    </source>
</evidence>
<dbReference type="Proteomes" id="UP001153269">
    <property type="component" value="Unassembled WGS sequence"/>
</dbReference>
<name>A0A9N7Y9L8_PLEPL</name>
<feature type="compositionally biased region" description="Basic and acidic residues" evidence="1">
    <location>
        <begin position="56"/>
        <end position="69"/>
    </location>
</feature>
<evidence type="ECO:0000256" key="1">
    <source>
        <dbReference type="SAM" id="MobiDB-lite"/>
    </source>
</evidence>
<feature type="compositionally biased region" description="Polar residues" evidence="1">
    <location>
        <begin position="87"/>
        <end position="96"/>
    </location>
</feature>
<organism evidence="2 3">
    <name type="scientific">Pleuronectes platessa</name>
    <name type="common">European plaice</name>
    <dbReference type="NCBI Taxonomy" id="8262"/>
    <lineage>
        <taxon>Eukaryota</taxon>
        <taxon>Metazoa</taxon>
        <taxon>Chordata</taxon>
        <taxon>Craniata</taxon>
        <taxon>Vertebrata</taxon>
        <taxon>Euteleostomi</taxon>
        <taxon>Actinopterygii</taxon>
        <taxon>Neopterygii</taxon>
        <taxon>Teleostei</taxon>
        <taxon>Neoteleostei</taxon>
        <taxon>Acanthomorphata</taxon>
        <taxon>Carangaria</taxon>
        <taxon>Pleuronectiformes</taxon>
        <taxon>Pleuronectoidei</taxon>
        <taxon>Pleuronectidae</taxon>
        <taxon>Pleuronectes</taxon>
    </lineage>
</organism>
<sequence>MFALALVDDGRNGHHNRNCLWEFTWVTSHVHYTLHRALPCGAAVRSRAVTEDTAETEAKDRGDRGERERRQRRQRRQRRERQKDGGSNTKPTTNPRRLSGGVVKSQFGGKLVRAAASVMAVTETIQIMNSSARLIVFELVLKPVLCAQL</sequence>
<accession>A0A9N7Y9L8</accession>
<reference evidence="2" key="1">
    <citation type="submission" date="2020-03" db="EMBL/GenBank/DDBJ databases">
        <authorList>
            <person name="Weist P."/>
        </authorList>
    </citation>
    <scope>NUCLEOTIDE SEQUENCE</scope>
</reference>
<gene>
    <name evidence="2" type="ORF">PLEPLA_LOCUS11325</name>
</gene>
<dbReference type="AlphaFoldDB" id="A0A9N7Y9L8"/>
<protein>
    <submittedName>
        <fullName evidence="2">Uncharacterized protein</fullName>
    </submittedName>
</protein>
<feature type="compositionally biased region" description="Basic residues" evidence="1">
    <location>
        <begin position="70"/>
        <end position="80"/>
    </location>
</feature>
<keyword evidence="3" id="KW-1185">Reference proteome</keyword>
<dbReference type="EMBL" id="CADEAL010000654">
    <property type="protein sequence ID" value="CAB1423405.1"/>
    <property type="molecule type" value="Genomic_DNA"/>
</dbReference>
<evidence type="ECO:0000313" key="3">
    <source>
        <dbReference type="Proteomes" id="UP001153269"/>
    </source>
</evidence>
<feature type="region of interest" description="Disordered" evidence="1">
    <location>
        <begin position="45"/>
        <end position="102"/>
    </location>
</feature>